<dbReference type="RefSeq" id="WP_062703173.1">
    <property type="nucleotide sequence ID" value="NZ_LJOD01000021.1"/>
</dbReference>
<sequence>MKFSKATILTSFIFHNEDCEEKLDKIKTAISSKIKEFRMYKRIVIIYRNGILILSQHILTILL</sequence>
<name>A0A0N1KRE6_CHRID</name>
<comment type="caution">
    <text evidence="2">The sequence shown here is derived from an EMBL/GenBank/DDBJ whole genome shotgun (WGS) entry which is preliminary data.</text>
</comment>
<dbReference type="EMBL" id="LJOD01000021">
    <property type="protein sequence ID" value="KPE49229.1"/>
    <property type="molecule type" value="Genomic_DNA"/>
</dbReference>
<keyword evidence="1" id="KW-1133">Transmembrane helix</keyword>
<reference evidence="2 3" key="1">
    <citation type="journal article" date="2015" name="Genom Data">
        <title>Draft genome sequence of a multidrug-resistant Chryseobacterium indologenes isolate from Malaysia.</title>
        <authorList>
            <person name="Yu C.Y."/>
            <person name="Ang G.Y."/>
            <person name="Cheng H.J."/>
            <person name="Cheong Y.M."/>
            <person name="Yin W.F."/>
            <person name="Chan K.G."/>
        </authorList>
    </citation>
    <scope>NUCLEOTIDE SEQUENCE [LARGE SCALE GENOMIC DNA]</scope>
    <source>
        <strain evidence="2 3">CI_885</strain>
    </source>
</reference>
<dbReference type="AlphaFoldDB" id="A0A0N1KRE6"/>
<keyword evidence="1" id="KW-0472">Membrane</keyword>
<protein>
    <submittedName>
        <fullName evidence="2">Uncharacterized protein</fullName>
    </submittedName>
</protein>
<feature type="transmembrane region" description="Helical" evidence="1">
    <location>
        <begin position="43"/>
        <end position="62"/>
    </location>
</feature>
<evidence type="ECO:0000313" key="2">
    <source>
        <dbReference type="EMBL" id="KPE49229.1"/>
    </source>
</evidence>
<evidence type="ECO:0000256" key="1">
    <source>
        <dbReference type="SAM" id="Phobius"/>
    </source>
</evidence>
<dbReference type="Proteomes" id="UP000037953">
    <property type="component" value="Unassembled WGS sequence"/>
</dbReference>
<keyword evidence="1" id="KW-0812">Transmembrane</keyword>
<accession>A0A0N1KRE6</accession>
<evidence type="ECO:0000313" key="3">
    <source>
        <dbReference type="Proteomes" id="UP000037953"/>
    </source>
</evidence>
<reference evidence="3" key="2">
    <citation type="submission" date="2015-09" db="EMBL/GenBank/DDBJ databases">
        <title>Draft genome sequence of a multidrug-resistant Chryseobacterium indologenes isolate from Malaysia.</title>
        <authorList>
            <person name="Yu C.Y."/>
            <person name="Ang G.Y."/>
            <person name="Chan K.-G."/>
        </authorList>
    </citation>
    <scope>NUCLEOTIDE SEQUENCE [LARGE SCALE GENOMIC DNA]</scope>
    <source>
        <strain evidence="3">CI_885</strain>
    </source>
</reference>
<gene>
    <name evidence="2" type="ORF">AOB46_21230</name>
</gene>
<proteinExistence type="predicted"/>
<dbReference type="PATRIC" id="fig|253.9.peg.2655"/>
<organism evidence="2 3">
    <name type="scientific">Chryseobacterium indologenes</name>
    <name type="common">Flavobacterium indologenes</name>
    <dbReference type="NCBI Taxonomy" id="253"/>
    <lineage>
        <taxon>Bacteria</taxon>
        <taxon>Pseudomonadati</taxon>
        <taxon>Bacteroidota</taxon>
        <taxon>Flavobacteriia</taxon>
        <taxon>Flavobacteriales</taxon>
        <taxon>Weeksellaceae</taxon>
        <taxon>Chryseobacterium group</taxon>
        <taxon>Chryseobacterium</taxon>
    </lineage>
</organism>